<feature type="non-terminal residue" evidence="6">
    <location>
        <position position="75"/>
    </location>
</feature>
<comment type="pathway">
    <text evidence="1">Carbohydrate degradation; glycolysis; D-glyceraldehyde 3-phosphate and glycerone phosphate from D-glucose: step 4/4.</text>
</comment>
<dbReference type="Proteomes" id="UP000005640">
    <property type="component" value="Chromosome 9"/>
</dbReference>
<evidence type="ECO:0000256" key="3">
    <source>
        <dbReference type="ARBA" id="ARBA00013068"/>
    </source>
</evidence>
<name>A0A3B3ITZ0_HUMAN</name>
<dbReference type="GeneTree" id="ENSGT00950000182987"/>
<keyword evidence="5" id="KW-0456">Lyase</keyword>
<evidence type="ECO:0007829" key="10">
    <source>
        <dbReference type="PubMed" id="24275569"/>
    </source>
</evidence>
<protein>
    <recommendedName>
        <fullName evidence="3">fructose-bisphosphate aldolase</fullName>
        <ecNumber evidence="3">4.1.2.13</ecNumber>
    </recommendedName>
</protein>
<organism evidence="6 7">
    <name type="scientific">Homo sapiens</name>
    <name type="common">Human</name>
    <dbReference type="NCBI Taxonomy" id="9606"/>
    <lineage>
        <taxon>Eukaryota</taxon>
        <taxon>Metazoa</taxon>
        <taxon>Chordata</taxon>
        <taxon>Craniata</taxon>
        <taxon>Vertebrata</taxon>
        <taxon>Euteleostomi</taxon>
        <taxon>Mammalia</taxon>
        <taxon>Eutheria</taxon>
        <taxon>Euarchontoglires</taxon>
        <taxon>Primates</taxon>
        <taxon>Haplorrhini</taxon>
        <taxon>Catarrhini</taxon>
        <taxon>Hominidae</taxon>
        <taxon>Homo</taxon>
    </lineage>
</organism>
<dbReference type="AlphaFoldDB" id="A0A3B3ITZ0"/>
<evidence type="ECO:0000256" key="5">
    <source>
        <dbReference type="ARBA" id="ARBA00023239"/>
    </source>
</evidence>
<accession>A0A3B3ITZ0</accession>
<dbReference type="OMA" id="CKGQYVT"/>
<dbReference type="Bgee" id="ENSG00000136872">
    <property type="expression patterns" value="Expressed in jejunal mucosa and 142 other cell types or tissues"/>
</dbReference>
<proteinExistence type="evidence at protein level"/>
<evidence type="ECO:0000256" key="1">
    <source>
        <dbReference type="ARBA" id="ARBA00004714"/>
    </source>
</evidence>
<comment type="similarity">
    <text evidence="2">Belongs to the class I fructose-bisphosphate aldolase family.</text>
</comment>
<dbReference type="Antibodypedia" id="1025">
    <property type="antibodies" value="417 antibodies from 33 providers"/>
</dbReference>
<dbReference type="Pfam" id="PF00274">
    <property type="entry name" value="Glycolytic"/>
    <property type="match status" value="1"/>
</dbReference>
<evidence type="ECO:0000256" key="4">
    <source>
        <dbReference type="ARBA" id="ARBA00023152"/>
    </source>
</evidence>
<dbReference type="HGNC" id="HGNC:417">
    <property type="gene designation" value="ALDOB"/>
</dbReference>
<dbReference type="MassIVE" id="A0A3B3ITZ0"/>
<reference evidence="6 7" key="3">
    <citation type="journal article" date="2004" name="Nature">
        <title>Finishing the euchromatic sequence of the human genome.</title>
        <authorList>
            <consortium name="International Human Genome Sequencing Consortium"/>
        </authorList>
    </citation>
    <scope>NUCLEOTIDE SEQUENCE [LARGE SCALE GENOMIC DNA]</scope>
</reference>
<dbReference type="GO" id="GO:0004332">
    <property type="term" value="F:fructose-bisphosphate aldolase activity"/>
    <property type="evidence" value="ECO:0007669"/>
    <property type="project" value="UniProtKB-EC"/>
</dbReference>
<dbReference type="ExpressionAtlas" id="A0A3B3ITZ0">
    <property type="expression patterns" value="baseline and differential"/>
</dbReference>
<evidence type="ECO:0000313" key="7">
    <source>
        <dbReference type="Proteomes" id="UP000005640"/>
    </source>
</evidence>
<keyword evidence="4" id="KW-0324">Glycolysis</keyword>
<dbReference type="SMR" id="A0A3B3ITZ0"/>
<dbReference type="Ensembl" id="ENST00000648423.1">
    <property type="protein sequence ID" value="ENSP00000497985.1"/>
    <property type="gene ID" value="ENSG00000136872.22"/>
</dbReference>
<evidence type="ECO:0007829" key="8">
    <source>
        <dbReference type="PeptideAtlas" id="A0A3B3ITZ0"/>
    </source>
</evidence>
<dbReference type="Ensembl" id="ENST00000648423.1">
    <property type="protein sequence ID" value="ENSP00000497985.1"/>
    <property type="gene ID" value="ENSG00000136872.21"/>
</dbReference>
<keyword evidence="8 9" id="KW-1267">Proteomics identification</keyword>
<dbReference type="OrthoDB" id="36455at2759"/>
<evidence type="ECO:0000313" key="6">
    <source>
        <dbReference type="Ensembl" id="ENSP00000497985.1"/>
    </source>
</evidence>
<gene>
    <name evidence="6" type="primary">ALDOB</name>
</gene>
<dbReference type="EC" id="4.1.2.13" evidence="3"/>
<evidence type="ECO:0007829" key="9">
    <source>
        <dbReference type="ProteomicsDB" id="A0A3B3ITZ0"/>
    </source>
</evidence>
<dbReference type="UniPathway" id="UPA00109">
    <property type="reaction ID" value="UER00183"/>
</dbReference>
<dbReference type="EMBL" id="AL353621">
    <property type="status" value="NOT_ANNOTATED_CDS"/>
    <property type="molecule type" value="Genomic_DNA"/>
</dbReference>
<dbReference type="Gene3D" id="3.20.20.70">
    <property type="entry name" value="Aldolase class I"/>
    <property type="match status" value="1"/>
</dbReference>
<sequence length="75" mass="8387">MAHRFPALTQEQKKELSEIAQSIVANGKGILAADESVGTMGNRLQRIKVENTEENRRQFREILFSVDSSINQSIG</sequence>
<reference evidence="6 7" key="2">
    <citation type="journal article" date="2004" name="Nature">
        <title>DNA sequence and analysis of human chromosome 9.</title>
        <authorList>
            <person name="Humphray S.J."/>
            <person name="Oliver K."/>
            <person name="Hunt A.R."/>
            <person name="Plumb R.W."/>
            <person name="Loveland J.E."/>
            <person name="Howe K.L."/>
            <person name="Andrews T.D."/>
            <person name="Searle S."/>
            <person name="Hunt S.E."/>
            <person name="Scott C.E."/>
            <person name="Jones M.C."/>
            <person name="Ainscough R."/>
            <person name="Almeida J.P."/>
            <person name="Ambrose K.D."/>
            <person name="Ashwell R.I."/>
            <person name="Babbage A.K."/>
            <person name="Babbage S."/>
            <person name="Bagguley C.L."/>
            <person name="Bailey J."/>
            <person name="Banerjee R."/>
            <person name="Barker D.J."/>
            <person name="Barlow K.F."/>
            <person name="Bates K."/>
            <person name="Beasley H."/>
            <person name="Beasley O."/>
            <person name="Bird C.P."/>
            <person name="Bray-Allen S."/>
            <person name="Brown A.J."/>
            <person name="Brown J.Y."/>
            <person name="Burford D."/>
            <person name="Burrill W."/>
            <person name="Burton J."/>
            <person name="Carder C."/>
            <person name="Carter N.P."/>
            <person name="Chapman J.C."/>
            <person name="Chen Y."/>
            <person name="Clarke G."/>
            <person name="Clark S.Y."/>
            <person name="Clee C.M."/>
            <person name="Clegg S."/>
            <person name="Collier R.E."/>
            <person name="Corby N."/>
            <person name="Crosier M."/>
            <person name="Cummings A.T."/>
            <person name="Davies J."/>
            <person name="Dhami P."/>
            <person name="Dunn M."/>
            <person name="Dutta I."/>
            <person name="Dyer L.W."/>
            <person name="Earthrowl M.E."/>
            <person name="Faulkner L."/>
            <person name="Fleming C.J."/>
            <person name="Frankish A."/>
            <person name="Frankland J.A."/>
            <person name="French L."/>
            <person name="Fricker D.G."/>
            <person name="Garner P."/>
            <person name="Garnett J."/>
            <person name="Ghori J."/>
            <person name="Gilbert J.G."/>
            <person name="Glison C."/>
            <person name="Grafham D.V."/>
            <person name="Gribble S."/>
            <person name="Griffiths C."/>
            <person name="Griffiths-Jones S."/>
            <person name="Grocock R."/>
            <person name="Guy J."/>
            <person name="Hall R.E."/>
            <person name="Hammond S."/>
            <person name="Harley J.L."/>
            <person name="Harrison E.S."/>
            <person name="Hart E.A."/>
            <person name="Heath P.D."/>
            <person name="Henderson C.D."/>
            <person name="Hopkins B.L."/>
            <person name="Howard P.J."/>
            <person name="Howden P.J."/>
            <person name="Huckle E."/>
            <person name="Johnson C."/>
            <person name="Johnson D."/>
            <person name="Joy A.A."/>
            <person name="Kay M."/>
            <person name="Keenan S."/>
            <person name="Kershaw J.K."/>
            <person name="Kimberley A.M."/>
            <person name="King A."/>
            <person name="Knights A."/>
            <person name="Laird G.K."/>
            <person name="Langford C."/>
            <person name="Lawlor S."/>
            <person name="Leongamornlert D.A."/>
            <person name="Leversha M."/>
            <person name="Lloyd C."/>
            <person name="Lloyd D.M."/>
            <person name="Lovell J."/>
            <person name="Martin S."/>
            <person name="Mashreghi-Mohammadi M."/>
            <person name="Matthews L."/>
            <person name="McLaren S."/>
            <person name="McLay K.E."/>
            <person name="McMurray A."/>
            <person name="Milne S."/>
            <person name="Nickerson T."/>
            <person name="Nisbett J."/>
            <person name="Nordsiek G."/>
            <person name="Pearce A.V."/>
            <person name="Peck A.I."/>
            <person name="Porter K.M."/>
            <person name="Pandian R."/>
            <person name="Pelan S."/>
            <person name="Phillimore B."/>
            <person name="Povey S."/>
            <person name="Ramsey Y."/>
            <person name="Rand V."/>
            <person name="Scharfe M."/>
            <person name="Sehra H.K."/>
            <person name="Shownkeen R."/>
            <person name="Sims S.K."/>
            <person name="Skuce C.D."/>
            <person name="Smith M."/>
            <person name="Steward C.A."/>
            <person name="Swarbreck D."/>
            <person name="Sycamore N."/>
            <person name="Tester J."/>
            <person name="Thorpe A."/>
            <person name="Tracey A."/>
            <person name="Tromans A."/>
            <person name="Thomas D.W."/>
            <person name="Wall M."/>
            <person name="Wallis J.M."/>
            <person name="West A.P."/>
            <person name="Whitehead S.L."/>
            <person name="Willey D.L."/>
            <person name="Williams S.A."/>
            <person name="Wilming L."/>
            <person name="Wray P.W."/>
            <person name="Young L."/>
            <person name="Ashurst J.L."/>
            <person name="Coulson A."/>
            <person name="Blocker H."/>
            <person name="Durbin R."/>
            <person name="Sulston J.E."/>
            <person name="Hubbard T."/>
            <person name="Jackson M.J."/>
            <person name="Bentley D.R."/>
            <person name="Beck S."/>
            <person name="Rogers J."/>
            <person name="Dunham I."/>
        </authorList>
    </citation>
    <scope>NUCLEOTIDE SEQUENCE [LARGE SCALE GENOMIC DNA]</scope>
</reference>
<dbReference type="ChiTaRS" id="ALDOB">
    <property type="organism name" value="human"/>
</dbReference>
<reference evidence="6" key="6">
    <citation type="submission" date="2025-09" db="UniProtKB">
        <authorList>
            <consortium name="Ensembl"/>
        </authorList>
    </citation>
    <scope>IDENTIFICATION</scope>
</reference>
<reference evidence="10" key="4">
    <citation type="journal article" date="2014" name="J. Proteomics">
        <title>An enzyme assisted RP-RPLC approach for in-depth analysis of human liver phosphoproteome.</title>
        <authorList>
            <person name="Bian Y."/>
            <person name="Song C."/>
            <person name="Cheng K."/>
            <person name="Dong M."/>
            <person name="Wang F."/>
            <person name="Huang J."/>
            <person name="Sun D."/>
            <person name="Wang L."/>
            <person name="Ye M."/>
            <person name="Zou H."/>
        </authorList>
    </citation>
    <scope>IDENTIFICATION BY MASS SPECTROMETRY [LARGE SCALE ANALYSIS]</scope>
</reference>
<evidence type="ECO:0000256" key="2">
    <source>
        <dbReference type="ARBA" id="ARBA00010387"/>
    </source>
</evidence>
<dbReference type="GO" id="GO:0006096">
    <property type="term" value="P:glycolytic process"/>
    <property type="evidence" value="ECO:0007669"/>
    <property type="project" value="UniProtKB-UniPathway"/>
</dbReference>
<dbReference type="VEuPathDB" id="HostDB:ENSG00000136872"/>
<reference evidence="6 7" key="1">
    <citation type="journal article" date="2001" name="Nature">
        <title>Initial sequencing and analysis of the human genome.</title>
        <authorList>
            <consortium name="International Human Genome Sequencing Consortium"/>
            <person name="Lander E.S."/>
            <person name="Linton L.M."/>
            <person name="Birren B."/>
            <person name="Nusbaum C."/>
            <person name="Zody M.C."/>
            <person name="Baldwin J."/>
            <person name="Devon K."/>
            <person name="Dewar K."/>
            <person name="Doyle M."/>
            <person name="FitzHugh W."/>
            <person name="Funke R."/>
            <person name="Gage D."/>
            <person name="Harris K."/>
            <person name="Heaford A."/>
            <person name="Howland J."/>
            <person name="Kann L."/>
            <person name="Lehoczky J."/>
            <person name="LeVine R."/>
            <person name="McEwan P."/>
            <person name="McKernan K."/>
            <person name="Meldrim J."/>
            <person name="Mesirov J.P."/>
            <person name="Miranda C."/>
            <person name="Morris W."/>
            <person name="Naylor J."/>
            <person name="Raymond C."/>
            <person name="Rosetti M."/>
            <person name="Santos R."/>
            <person name="Sheridan A."/>
            <person name="Sougnez C."/>
            <person name="Stange-Thomann N."/>
            <person name="Stojanovic N."/>
            <person name="Subramanian A."/>
            <person name="Wyman D."/>
            <person name="Rogers J."/>
            <person name="Sulston J."/>
            <person name="Ainscough R."/>
            <person name="Beck S."/>
            <person name="Bentley D."/>
            <person name="Burton J."/>
            <person name="Clee C."/>
            <person name="Carter N."/>
            <person name="Coulson A."/>
            <person name="Deadman R."/>
            <person name="Deloukas P."/>
            <person name="Dunham A."/>
            <person name="Dunham I."/>
            <person name="Durbin R."/>
            <person name="French L."/>
            <person name="Grafham D."/>
            <person name="Gregory S."/>
            <person name="Hubbard T."/>
            <person name="Humphray S."/>
            <person name="Hunt A."/>
            <person name="Jones M."/>
            <person name="Lloyd C."/>
            <person name="McMurray A."/>
            <person name="Matthews L."/>
            <person name="Mercer S."/>
            <person name="Milne S."/>
            <person name="Mullikin J.C."/>
            <person name="Mungall A."/>
            <person name="Plumb R."/>
            <person name="Ross M."/>
            <person name="Shownkeen R."/>
            <person name="Sims S."/>
            <person name="Waterston R.H."/>
            <person name="Wilson R.K."/>
            <person name="Hillier L.W."/>
            <person name="McPherson J.D."/>
            <person name="Marra M.A."/>
            <person name="Mardis E.R."/>
            <person name="Fulton L.A."/>
            <person name="Chinwalla A.T."/>
            <person name="Pepin K.H."/>
            <person name="Gish W.R."/>
            <person name="Chissoe S.L."/>
            <person name="Wendl M.C."/>
            <person name="Delehaunty K.D."/>
            <person name="Miner T.L."/>
            <person name="Delehaunty A."/>
            <person name="Kramer J.B."/>
            <person name="Cook L.L."/>
            <person name="Fulton R.S."/>
            <person name="Johnson D.L."/>
            <person name="Minx P.J."/>
            <person name="Clifton S.W."/>
            <person name="Hawkins T."/>
            <person name="Branscomb E."/>
            <person name="Predki P."/>
            <person name="Richardson P."/>
            <person name="Wenning S."/>
            <person name="Slezak T."/>
            <person name="Doggett N."/>
            <person name="Cheng J.F."/>
            <person name="Olsen A."/>
            <person name="Lucas S."/>
            <person name="Elkin C."/>
            <person name="Uberbacher E."/>
            <person name="Frazier M."/>
            <person name="Gibbs R.A."/>
            <person name="Muzny D.M."/>
            <person name="Scherer S.E."/>
            <person name="Bouck J.B."/>
            <person name="Sodergren E.J."/>
            <person name="Worley K.C."/>
            <person name="Rives C.M."/>
            <person name="Gorrell J.H."/>
            <person name="Metzker M.L."/>
            <person name="Naylor S.L."/>
            <person name="Kucherlapati R.S."/>
            <person name="Nelson D.L."/>
            <person name="Weinstock G.M."/>
            <person name="Sakaki Y."/>
            <person name="Fujiyama A."/>
            <person name="Hattori M."/>
            <person name="Yada T."/>
            <person name="Toyoda A."/>
            <person name="Itoh T."/>
            <person name="Kawagoe C."/>
            <person name="Watanabe H."/>
            <person name="Totoki Y."/>
            <person name="Taylor T."/>
            <person name="Weissenbach J."/>
            <person name="Heilig R."/>
            <person name="Saurin W."/>
            <person name="Artiguenave F."/>
            <person name="Brottier P."/>
            <person name="Bruls T."/>
            <person name="Pelletier E."/>
            <person name="Robert C."/>
            <person name="Wincker P."/>
            <person name="Smith D.R."/>
            <person name="Doucette-Stamm L."/>
            <person name="Rubenfield M."/>
            <person name="Weinstock K."/>
            <person name="Lee H.M."/>
            <person name="Dubois J."/>
            <person name="Rosenthal A."/>
            <person name="Platzer M."/>
            <person name="Nyakatura G."/>
            <person name="Taudien S."/>
            <person name="Rump A."/>
            <person name="Yang H."/>
            <person name="Yu J."/>
            <person name="Wang J."/>
            <person name="Huang G."/>
            <person name="Gu J."/>
            <person name="Hood L."/>
            <person name="Rowen L."/>
            <person name="Madan A."/>
            <person name="Qin S."/>
            <person name="Davis R.W."/>
            <person name="Federspiel N.A."/>
            <person name="Abola A.P."/>
            <person name="Proctor M.J."/>
            <person name="Myers R.M."/>
            <person name="Schmutz J."/>
            <person name="Dickson M."/>
            <person name="Grimwood J."/>
            <person name="Cox D.R."/>
            <person name="Olson M.V."/>
            <person name="Kaul R."/>
            <person name="Raymond C."/>
            <person name="Shimizu N."/>
            <person name="Kawasaki K."/>
            <person name="Minoshima S."/>
            <person name="Evans G.A."/>
            <person name="Athanasiou M."/>
            <person name="Schultz R."/>
            <person name="Roe B.A."/>
            <person name="Chen F."/>
            <person name="Pan H."/>
            <person name="Ramser J."/>
            <person name="Lehrach H."/>
            <person name="Reinhardt R."/>
            <person name="McCombie W.R."/>
            <person name="de la Bastide M."/>
            <person name="Dedhia N."/>
            <person name="Blocker H."/>
            <person name="Hornischer K."/>
            <person name="Nordsiek G."/>
            <person name="Agarwala R."/>
            <person name="Aravind L."/>
            <person name="Bailey J.A."/>
            <person name="Bateman A."/>
            <person name="Batzoglou S."/>
            <person name="Birney E."/>
            <person name="Bork P."/>
            <person name="Brown D.G."/>
            <person name="Burge C.B."/>
            <person name="Cerutti L."/>
            <person name="Chen H.C."/>
            <person name="Church D."/>
            <person name="Clamp M."/>
            <person name="Copley R.R."/>
            <person name="Doerks T."/>
            <person name="Eddy S.R."/>
            <person name="Eichler E.E."/>
            <person name="Furey T.S."/>
            <person name="Galagan J."/>
            <person name="Gilbert J.G."/>
            <person name="Harmon C."/>
            <person name="Hayashizaki Y."/>
            <person name="Haussler D."/>
            <person name="Hermjakob H."/>
            <person name="Hokamp K."/>
            <person name="Jang W."/>
            <person name="Johnson L.S."/>
            <person name="Jones T.A."/>
            <person name="Kasif S."/>
            <person name="Kaspryzk A."/>
            <person name="Kennedy S."/>
            <person name="Kent W.J."/>
            <person name="Kitts P."/>
            <person name="Koonin E.V."/>
            <person name="Korf I."/>
            <person name="Kulp D."/>
            <person name="Lancet D."/>
            <person name="Lowe T.M."/>
            <person name="McLysaght A."/>
            <person name="Mikkelsen T."/>
            <person name="Moran J.V."/>
            <person name="Mulder N."/>
            <person name="Pollara V.J."/>
            <person name="Ponting C.P."/>
            <person name="Schuler G."/>
            <person name="Schultz J."/>
            <person name="Slater G."/>
            <person name="Smit A.F."/>
            <person name="Stupka E."/>
            <person name="Szustakowski J."/>
            <person name="Thierry-Mieg D."/>
            <person name="Thierry-Mieg J."/>
            <person name="Wagner L."/>
            <person name="Wallis J."/>
            <person name="Wheeler R."/>
            <person name="Williams A."/>
            <person name="Wolf Y.I."/>
            <person name="Wolfe K.H."/>
            <person name="Yang S.P."/>
            <person name="Yeh R.F."/>
            <person name="Collins F."/>
            <person name="Guyer M.S."/>
            <person name="Peterson J."/>
            <person name="Felsenfeld A."/>
            <person name="Wetterstrand K.A."/>
            <person name="Patrinos A."/>
            <person name="Morgan M.J."/>
            <person name="de Jong P."/>
            <person name="Catanese J.J."/>
            <person name="Osoegawa K."/>
            <person name="Shizuya H."/>
            <person name="Choi S."/>
            <person name="Chen Y.J."/>
        </authorList>
    </citation>
    <scope>NUCLEOTIDE SEQUENCE [LARGE SCALE GENOMIC DNA]</scope>
</reference>
<dbReference type="InterPro" id="IPR000741">
    <property type="entry name" value="FBA_I"/>
</dbReference>
<dbReference type="SUPFAM" id="SSF51569">
    <property type="entry name" value="Aldolase"/>
    <property type="match status" value="1"/>
</dbReference>
<reference evidence="6" key="5">
    <citation type="submission" date="2025-08" db="UniProtKB">
        <authorList>
            <consortium name="Ensembl"/>
        </authorList>
    </citation>
    <scope>IDENTIFICATION</scope>
</reference>
<dbReference type="OpenTargets" id="ENSG00000136872"/>
<dbReference type="PANTHER" id="PTHR11627">
    <property type="entry name" value="FRUCTOSE-BISPHOSPHATE ALDOLASE"/>
    <property type="match status" value="1"/>
</dbReference>
<keyword evidence="7" id="KW-1185">Reference proteome</keyword>
<dbReference type="InterPro" id="IPR013785">
    <property type="entry name" value="Aldolase_TIM"/>
</dbReference>